<feature type="region of interest" description="Disordered" evidence="1">
    <location>
        <begin position="139"/>
        <end position="168"/>
    </location>
</feature>
<dbReference type="InterPro" id="IPR053921">
    <property type="entry name" value="MKRN2OS-like_C"/>
</dbReference>
<organism evidence="3 4">
    <name type="scientific">Dissostichus mawsoni</name>
    <name type="common">Antarctic cod</name>
    <dbReference type="NCBI Taxonomy" id="36200"/>
    <lineage>
        <taxon>Eukaryota</taxon>
        <taxon>Metazoa</taxon>
        <taxon>Chordata</taxon>
        <taxon>Craniata</taxon>
        <taxon>Vertebrata</taxon>
        <taxon>Euteleostomi</taxon>
        <taxon>Actinopterygii</taxon>
        <taxon>Neopterygii</taxon>
        <taxon>Teleostei</taxon>
        <taxon>Neoteleostei</taxon>
        <taxon>Acanthomorphata</taxon>
        <taxon>Eupercaria</taxon>
        <taxon>Perciformes</taxon>
        <taxon>Notothenioidei</taxon>
        <taxon>Nototheniidae</taxon>
        <taxon>Dissostichus</taxon>
    </lineage>
</organism>
<evidence type="ECO:0000313" key="3">
    <source>
        <dbReference type="EMBL" id="KAF3855551.1"/>
    </source>
</evidence>
<reference evidence="3 4" key="1">
    <citation type="submission" date="2020-03" db="EMBL/GenBank/DDBJ databases">
        <title>Dissostichus mawsoni Genome sequencing and assembly.</title>
        <authorList>
            <person name="Park H."/>
        </authorList>
    </citation>
    <scope>NUCLEOTIDE SEQUENCE [LARGE SCALE GENOMIC DNA]</scope>
    <source>
        <strain evidence="3">DM0001</strain>
        <tissue evidence="3">Muscle</tissue>
    </source>
</reference>
<dbReference type="EMBL" id="JAAKFY010000006">
    <property type="protein sequence ID" value="KAF3855551.1"/>
    <property type="molecule type" value="Genomic_DNA"/>
</dbReference>
<feature type="compositionally biased region" description="Basic residues" evidence="1">
    <location>
        <begin position="154"/>
        <end position="168"/>
    </location>
</feature>
<protein>
    <recommendedName>
        <fullName evidence="2">MKRN2 opposite strand protein-like C-terminal domain-containing protein</fullName>
    </recommendedName>
</protein>
<feature type="compositionally biased region" description="Gly residues" evidence="1">
    <location>
        <begin position="143"/>
        <end position="153"/>
    </location>
</feature>
<sequence>MSSDRLSPSNQVPGACPSCGEDLRERRLQEAPVSLPSPFSNAHKTSCCLLVAPAHNNTTSEFDGTSDLHTGISNTEGVVYNYTRAGVVRELSGWERCVSVPLGREALSRETFTQIFILPRVQRVQKYLFLYKQPAEQPVLPGGQRGGQTGGHTGGKHRRGYRRRYRRR</sequence>
<evidence type="ECO:0000259" key="2">
    <source>
        <dbReference type="Pfam" id="PF16044"/>
    </source>
</evidence>
<feature type="domain" description="MKRN2 opposite strand protein-like C-terminal" evidence="2">
    <location>
        <begin position="32"/>
        <end position="101"/>
    </location>
</feature>
<proteinExistence type="predicted"/>
<dbReference type="AlphaFoldDB" id="A0A7J5Z352"/>
<gene>
    <name evidence="3" type="ORF">F7725_016274</name>
</gene>
<evidence type="ECO:0000256" key="1">
    <source>
        <dbReference type="SAM" id="MobiDB-lite"/>
    </source>
</evidence>
<name>A0A7J5Z352_DISMA</name>
<dbReference type="OrthoDB" id="10065749at2759"/>
<keyword evidence="4" id="KW-1185">Reference proteome</keyword>
<accession>A0A7J5Z352</accession>
<dbReference type="Pfam" id="PF16044">
    <property type="entry name" value="DUF4796_C"/>
    <property type="match status" value="1"/>
</dbReference>
<dbReference type="PANTHER" id="PTHR33963:SF2">
    <property type="entry name" value="MKRN2 OPPOSITE STRAND PROTEIN"/>
    <property type="match status" value="1"/>
</dbReference>
<dbReference type="PANTHER" id="PTHR33963">
    <property type="entry name" value="MKRN2 OPPOSITE STRAND PROTEIN"/>
    <property type="match status" value="1"/>
</dbReference>
<dbReference type="Proteomes" id="UP000518266">
    <property type="component" value="Unassembled WGS sequence"/>
</dbReference>
<evidence type="ECO:0000313" key="4">
    <source>
        <dbReference type="Proteomes" id="UP000518266"/>
    </source>
</evidence>
<comment type="caution">
    <text evidence="3">The sequence shown here is derived from an EMBL/GenBank/DDBJ whole genome shotgun (WGS) entry which is preliminary data.</text>
</comment>
<dbReference type="InterPro" id="IPR032016">
    <property type="entry name" value="MKRN2OS-like"/>
</dbReference>